<dbReference type="Gene3D" id="3.30.420.10">
    <property type="entry name" value="Ribonuclease H-like superfamily/Ribonuclease H"/>
    <property type="match status" value="1"/>
</dbReference>
<dbReference type="Gene3D" id="3.30.70.370">
    <property type="match status" value="1"/>
</dbReference>
<dbReference type="GO" id="GO:0003677">
    <property type="term" value="F:DNA binding"/>
    <property type="evidence" value="ECO:0007669"/>
    <property type="project" value="UniProtKB-KW"/>
</dbReference>
<dbReference type="CDD" id="cd08642">
    <property type="entry name" value="DNA_pol_A_pol_I_A"/>
    <property type="match status" value="1"/>
</dbReference>
<evidence type="ECO:0000256" key="7">
    <source>
        <dbReference type="ARBA" id="ARBA00023125"/>
    </source>
</evidence>
<dbReference type="InterPro" id="IPR012337">
    <property type="entry name" value="RNaseH-like_sf"/>
</dbReference>
<accession>A0A7T1B020</accession>
<evidence type="ECO:0000256" key="2">
    <source>
        <dbReference type="ARBA" id="ARBA00012417"/>
    </source>
</evidence>
<feature type="domain" description="DNA-directed DNA polymerase family A palm" evidence="9">
    <location>
        <begin position="369"/>
        <end position="613"/>
    </location>
</feature>
<dbReference type="InterPro" id="IPR001098">
    <property type="entry name" value="DNA-dir_DNA_pol_A_palm_dom"/>
</dbReference>
<dbReference type="Proteomes" id="UP000594455">
    <property type="component" value="Chromosome"/>
</dbReference>
<dbReference type="GO" id="GO:0003887">
    <property type="term" value="F:DNA-directed DNA polymerase activity"/>
    <property type="evidence" value="ECO:0007669"/>
    <property type="project" value="UniProtKB-KW"/>
</dbReference>
<evidence type="ECO:0000256" key="3">
    <source>
        <dbReference type="ARBA" id="ARBA00022679"/>
    </source>
</evidence>
<dbReference type="EC" id="2.7.7.7" evidence="2"/>
<proteinExistence type="inferred from homology"/>
<evidence type="ECO:0000313" key="10">
    <source>
        <dbReference type="EMBL" id="QPM75036.1"/>
    </source>
</evidence>
<protein>
    <recommendedName>
        <fullName evidence="2">DNA-directed DNA polymerase</fullName>
        <ecNumber evidence="2">2.7.7.7</ecNumber>
    </recommendedName>
</protein>
<dbReference type="AlphaFoldDB" id="A0A7T1B020"/>
<organism evidence="10 11">
    <name type="scientific">Staphylococcus lloydii</name>
    <dbReference type="NCBI Taxonomy" id="2781774"/>
    <lineage>
        <taxon>Bacteria</taxon>
        <taxon>Bacillati</taxon>
        <taxon>Bacillota</taxon>
        <taxon>Bacilli</taxon>
        <taxon>Bacillales</taxon>
        <taxon>Staphylococcaceae</taxon>
        <taxon>Staphylococcus</taxon>
    </lineage>
</organism>
<dbReference type="Pfam" id="PF00476">
    <property type="entry name" value="DNA_pol_A"/>
    <property type="match status" value="1"/>
</dbReference>
<keyword evidence="7" id="KW-0238">DNA-binding</keyword>
<evidence type="ECO:0000313" key="11">
    <source>
        <dbReference type="Proteomes" id="UP000594455"/>
    </source>
</evidence>
<dbReference type="RefSeq" id="WP_195718791.1">
    <property type="nucleotide sequence ID" value="NZ_CP064056.1"/>
</dbReference>
<dbReference type="InterPro" id="IPR002298">
    <property type="entry name" value="DNA_polymerase_A"/>
</dbReference>
<name>A0A7T1B020_9STAP</name>
<keyword evidence="6" id="KW-0239">DNA-directed DNA polymerase</keyword>
<keyword evidence="4" id="KW-0548">Nucleotidyltransferase</keyword>
<dbReference type="SUPFAM" id="SSF56672">
    <property type="entry name" value="DNA/RNA polymerases"/>
    <property type="match status" value="1"/>
</dbReference>
<dbReference type="PROSITE" id="PS00447">
    <property type="entry name" value="DNA_POLYMERASE_A"/>
    <property type="match status" value="1"/>
</dbReference>
<comment type="catalytic activity">
    <reaction evidence="8">
        <text>DNA(n) + a 2'-deoxyribonucleoside 5'-triphosphate = DNA(n+1) + diphosphate</text>
        <dbReference type="Rhea" id="RHEA:22508"/>
        <dbReference type="Rhea" id="RHEA-COMP:17339"/>
        <dbReference type="Rhea" id="RHEA-COMP:17340"/>
        <dbReference type="ChEBI" id="CHEBI:33019"/>
        <dbReference type="ChEBI" id="CHEBI:61560"/>
        <dbReference type="ChEBI" id="CHEBI:173112"/>
        <dbReference type="EC" id="2.7.7.7"/>
    </reaction>
</comment>
<dbReference type="InterPro" id="IPR043502">
    <property type="entry name" value="DNA/RNA_pol_sf"/>
</dbReference>
<dbReference type="SMART" id="SM00482">
    <property type="entry name" value="POLAc"/>
    <property type="match status" value="1"/>
</dbReference>
<evidence type="ECO:0000256" key="8">
    <source>
        <dbReference type="ARBA" id="ARBA00049244"/>
    </source>
</evidence>
<dbReference type="GO" id="GO:0006261">
    <property type="term" value="P:DNA-templated DNA replication"/>
    <property type="evidence" value="ECO:0007669"/>
    <property type="project" value="InterPro"/>
</dbReference>
<dbReference type="EMBL" id="CP064056">
    <property type="protein sequence ID" value="QPM75036.1"/>
    <property type="molecule type" value="Genomic_DNA"/>
</dbReference>
<evidence type="ECO:0000256" key="6">
    <source>
        <dbReference type="ARBA" id="ARBA00022932"/>
    </source>
</evidence>
<reference evidence="10 11" key="1">
    <citation type="submission" date="2020-10" db="EMBL/GenBank/DDBJ databases">
        <title>Closed genome sequences of Staphylococcus lloydii sp. nov. and Staphylococcus durrellii sp. nov. Isolated from Captive Fruit Bats (Pteropus livingstonii).</title>
        <authorList>
            <person name="Fountain K."/>
        </authorList>
    </citation>
    <scope>NUCLEOTIDE SEQUENCE [LARGE SCALE GENOMIC DNA]</scope>
    <source>
        <strain evidence="10 11">23_2_7_LY</strain>
    </source>
</reference>
<dbReference type="SUPFAM" id="SSF53098">
    <property type="entry name" value="Ribonuclease H-like"/>
    <property type="match status" value="1"/>
</dbReference>
<dbReference type="PANTHER" id="PTHR10133:SF27">
    <property type="entry name" value="DNA POLYMERASE NU"/>
    <property type="match status" value="1"/>
</dbReference>
<gene>
    <name evidence="10" type="ORF">ISP08_12065</name>
</gene>
<comment type="similarity">
    <text evidence="1">Belongs to the DNA polymerase type-A family.</text>
</comment>
<evidence type="ECO:0000256" key="4">
    <source>
        <dbReference type="ARBA" id="ARBA00022695"/>
    </source>
</evidence>
<evidence type="ECO:0000256" key="5">
    <source>
        <dbReference type="ARBA" id="ARBA00022705"/>
    </source>
</evidence>
<keyword evidence="11" id="KW-1185">Reference proteome</keyword>
<keyword evidence="5" id="KW-0235">DNA replication</keyword>
<dbReference type="GO" id="GO:0006302">
    <property type="term" value="P:double-strand break repair"/>
    <property type="evidence" value="ECO:0007669"/>
    <property type="project" value="TreeGrafter"/>
</dbReference>
<dbReference type="Gene3D" id="1.10.150.20">
    <property type="entry name" value="5' to 3' exonuclease, C-terminal subdomain"/>
    <property type="match status" value="1"/>
</dbReference>
<dbReference type="PANTHER" id="PTHR10133">
    <property type="entry name" value="DNA POLYMERASE I"/>
    <property type="match status" value="1"/>
</dbReference>
<dbReference type="InterPro" id="IPR036397">
    <property type="entry name" value="RNaseH_sf"/>
</dbReference>
<evidence type="ECO:0000256" key="1">
    <source>
        <dbReference type="ARBA" id="ARBA00007705"/>
    </source>
</evidence>
<dbReference type="InterPro" id="IPR019760">
    <property type="entry name" value="DNA-dir_DNA_pol_A_CS"/>
</dbReference>
<keyword evidence="3" id="KW-0808">Transferase</keyword>
<dbReference type="KEGG" id="sllo:ISP08_12065"/>
<sequence length="649" mass="73949">MTVMHIDIETYSSYDIRKTGAYRYTEAPDFEILIIAFSIDGGEVRAIDMYDKDDKRYKQFKWHLLDPEVEKRAFNANFERVCLAKHFNTTMPADEWVCDMVDATRVGLPASLEKCAEVLEVEAQKDKSGKALIRYFSVPCKPTKVNGGRTRNLPEHDTEKWEQFISYCVKDVEAEMAIGDEIADFEVLPSEQLLWTIDQHINDRGVHIDEQLMLGAYELDKISKSSLQEQAKRLTGLDNPNSQQQLVGWFNEQGVELDNLRKATVDEYLEKTTGRAHKMLELRQQMSKTSVKKYDKMYNMACNDNRIRGMFQFYGAGTGRWAGRGVQMQNLTKHKMTDEELDIAREAIKKQDFEWLDLMLDYEYQDILSQLVRTTFTAQDGYKLAVSDFSAIEARVIAWLAGEQWRLDVFDTHGKIYEASASQMFGVPVESIGKGDPLRQKGKVAELALGYQGGAGALKSMGALDMGIEEDELKPLVDSWRKANPNIKKFWYNCQKSAIGVLEDGEPRYTNGLKFYLKQKHLLIELSSGRTLVYRNAELANNSWGATVIAFRGLDLNRKWTTVKTYGGKLVENIVQATARDALGVSMERLEAEGYKIVAHVHDEIILEVPDDGHDHLKDIEDIMSQPVVWADGLNLDSDGFVSPFYMKD</sequence>
<evidence type="ECO:0000259" key="9">
    <source>
        <dbReference type="SMART" id="SM00482"/>
    </source>
</evidence>